<keyword evidence="2" id="KW-1185">Reference proteome</keyword>
<comment type="caution">
    <text evidence="1">The sequence shown here is derived from an EMBL/GenBank/DDBJ whole genome shotgun (WGS) entry which is preliminary data.</text>
</comment>
<accession>A0A371H1I1</accession>
<reference evidence="1" key="1">
    <citation type="submission" date="2018-05" db="EMBL/GenBank/DDBJ databases">
        <title>Draft genome of Mucuna pruriens seed.</title>
        <authorList>
            <person name="Nnadi N.E."/>
            <person name="Vos R."/>
            <person name="Hasami M.H."/>
            <person name="Devisetty U.K."/>
            <person name="Aguiy J.C."/>
        </authorList>
    </citation>
    <scope>NUCLEOTIDE SEQUENCE [LARGE SCALE GENOMIC DNA]</scope>
    <source>
        <strain evidence="1">JCA_2017</strain>
    </source>
</reference>
<proteinExistence type="predicted"/>
<organism evidence="1 2">
    <name type="scientific">Mucuna pruriens</name>
    <name type="common">Velvet bean</name>
    <name type="synonym">Dolichos pruriens</name>
    <dbReference type="NCBI Taxonomy" id="157652"/>
    <lineage>
        <taxon>Eukaryota</taxon>
        <taxon>Viridiplantae</taxon>
        <taxon>Streptophyta</taxon>
        <taxon>Embryophyta</taxon>
        <taxon>Tracheophyta</taxon>
        <taxon>Spermatophyta</taxon>
        <taxon>Magnoliopsida</taxon>
        <taxon>eudicotyledons</taxon>
        <taxon>Gunneridae</taxon>
        <taxon>Pentapetalae</taxon>
        <taxon>rosids</taxon>
        <taxon>fabids</taxon>
        <taxon>Fabales</taxon>
        <taxon>Fabaceae</taxon>
        <taxon>Papilionoideae</taxon>
        <taxon>50 kb inversion clade</taxon>
        <taxon>NPAAA clade</taxon>
        <taxon>indigoferoid/millettioid clade</taxon>
        <taxon>Phaseoleae</taxon>
        <taxon>Mucuna</taxon>
    </lineage>
</organism>
<evidence type="ECO:0000313" key="1">
    <source>
        <dbReference type="EMBL" id="RDX96536.1"/>
    </source>
</evidence>
<gene>
    <name evidence="1" type="ORF">CR513_20791</name>
</gene>
<protein>
    <recommendedName>
        <fullName evidence="3">Ubiquitin-like protease family profile domain-containing protein</fullName>
    </recommendedName>
</protein>
<name>A0A371H1I1_MUCPR</name>
<evidence type="ECO:0008006" key="3">
    <source>
        <dbReference type="Google" id="ProtNLM"/>
    </source>
</evidence>
<dbReference type="AlphaFoldDB" id="A0A371H1I1"/>
<dbReference type="OrthoDB" id="1402283at2759"/>
<dbReference type="Proteomes" id="UP000257109">
    <property type="component" value="Unassembled WGS sequence"/>
</dbReference>
<sequence length="343" mass="40688">MKKRYHIVKREKLHCVKHSSTMVHSYHVGLGPRVVSQTPPNPTSKAFLRQCIQKREKSIGASKRVNQKGSSKGILIQRLHKISKMLHMSHRVVHSNRASKDAKCVQRNQHELYVDENLHCLVIIGKVYTLGLTIHYRTMDEDKVQDANGQISMPTKEIKMEFNRSKKDVWPKRSKSQLDPLQCLWMLQLDAKIEDWNSTIPFYICQKDVLEVCTGDDMLCISIIQLWLMQSTRNKPIEFHTYLQKRLQEGRNKTKLWKEVIGWQVGTHHKYITTWIHPFYQRQPRSFERGYYVMKHMFNIVSANVFDSWNEYQRQPRSFECGYYVMKHMFNIVSTNVFDSWNK</sequence>
<evidence type="ECO:0000313" key="2">
    <source>
        <dbReference type="Proteomes" id="UP000257109"/>
    </source>
</evidence>
<feature type="non-terminal residue" evidence="1">
    <location>
        <position position="1"/>
    </location>
</feature>
<dbReference type="EMBL" id="QJKJ01003859">
    <property type="protein sequence ID" value="RDX96536.1"/>
    <property type="molecule type" value="Genomic_DNA"/>
</dbReference>
<feature type="non-terminal residue" evidence="1">
    <location>
        <position position="343"/>
    </location>
</feature>